<dbReference type="STRING" id="889306.KP78_03340"/>
<dbReference type="InterPro" id="IPR036390">
    <property type="entry name" value="WH_DNA-bd_sf"/>
</dbReference>
<reference evidence="5 6" key="1">
    <citation type="submission" date="2015-01" db="EMBL/GenBank/DDBJ databases">
        <title>Genome sequencing of Jeotgalibacillus soli.</title>
        <authorList>
            <person name="Goh K.M."/>
            <person name="Chan K.-G."/>
            <person name="Yaakop A.S."/>
            <person name="Ee R."/>
            <person name="Gan H.M."/>
            <person name="Chan C.S."/>
        </authorList>
    </citation>
    <scope>NUCLEOTIDE SEQUENCE [LARGE SCALE GENOMIC DNA]</scope>
    <source>
        <strain evidence="5 6">P9</strain>
    </source>
</reference>
<keyword evidence="2" id="KW-0238">DNA-binding</keyword>
<dbReference type="InterPro" id="IPR036388">
    <property type="entry name" value="WH-like_DNA-bd_sf"/>
</dbReference>
<feature type="domain" description="HTH gntR-type" evidence="4">
    <location>
        <begin position="95"/>
        <end position="162"/>
    </location>
</feature>
<evidence type="ECO:0000256" key="1">
    <source>
        <dbReference type="ARBA" id="ARBA00023015"/>
    </source>
</evidence>
<dbReference type="CDD" id="cd07377">
    <property type="entry name" value="WHTH_GntR"/>
    <property type="match status" value="1"/>
</dbReference>
<dbReference type="EMBL" id="JXRP01000006">
    <property type="protein sequence ID" value="KIL51964.1"/>
    <property type="molecule type" value="Genomic_DNA"/>
</dbReference>
<proteinExistence type="predicted"/>
<dbReference type="InterPro" id="IPR011711">
    <property type="entry name" value="GntR_C"/>
</dbReference>
<evidence type="ECO:0000313" key="6">
    <source>
        <dbReference type="Proteomes" id="UP000031938"/>
    </source>
</evidence>
<dbReference type="Gene3D" id="1.20.120.530">
    <property type="entry name" value="GntR ligand-binding domain-like"/>
    <property type="match status" value="1"/>
</dbReference>
<dbReference type="PANTHER" id="PTHR43537:SF51">
    <property type="entry name" value="HTH-TYPE TRANSCRIPTIONAL REGULATOR LGOR-RELATED"/>
    <property type="match status" value="1"/>
</dbReference>
<dbReference type="Pfam" id="PF00392">
    <property type="entry name" value="GntR"/>
    <property type="match status" value="1"/>
</dbReference>
<evidence type="ECO:0000259" key="4">
    <source>
        <dbReference type="PROSITE" id="PS50949"/>
    </source>
</evidence>
<keyword evidence="6" id="KW-1185">Reference proteome</keyword>
<evidence type="ECO:0000313" key="5">
    <source>
        <dbReference type="EMBL" id="KIL51964.1"/>
    </source>
</evidence>
<dbReference type="PROSITE" id="PS50949">
    <property type="entry name" value="HTH_GNTR"/>
    <property type="match status" value="1"/>
</dbReference>
<dbReference type="PANTHER" id="PTHR43537">
    <property type="entry name" value="TRANSCRIPTIONAL REGULATOR, GNTR FAMILY"/>
    <property type="match status" value="1"/>
</dbReference>
<dbReference type="InterPro" id="IPR008920">
    <property type="entry name" value="TF_FadR/GntR_C"/>
</dbReference>
<dbReference type="GO" id="GO:0043565">
    <property type="term" value="F:sequence-specific DNA binding"/>
    <property type="evidence" value="ECO:0007669"/>
    <property type="project" value="InterPro"/>
</dbReference>
<protein>
    <recommendedName>
        <fullName evidence="4">HTH gntR-type domain-containing protein</fullName>
    </recommendedName>
</protein>
<dbReference type="PRINTS" id="PR00033">
    <property type="entry name" value="HTHASNC"/>
</dbReference>
<dbReference type="Gene3D" id="1.10.10.10">
    <property type="entry name" value="Winged helix-like DNA-binding domain superfamily/Winged helix DNA-binding domain"/>
    <property type="match status" value="1"/>
</dbReference>
<comment type="caution">
    <text evidence="5">The sequence shown here is derived from an EMBL/GenBank/DDBJ whole genome shotgun (WGS) entry which is preliminary data.</text>
</comment>
<keyword evidence="3" id="KW-0804">Transcription</keyword>
<dbReference type="InterPro" id="IPR000485">
    <property type="entry name" value="AsnC-type_HTH_dom"/>
</dbReference>
<evidence type="ECO:0000256" key="2">
    <source>
        <dbReference type="ARBA" id="ARBA00023125"/>
    </source>
</evidence>
<dbReference type="SUPFAM" id="SSF46785">
    <property type="entry name" value="Winged helix' DNA-binding domain"/>
    <property type="match status" value="1"/>
</dbReference>
<organism evidence="5 6">
    <name type="scientific">Jeotgalibacillus soli</name>
    <dbReference type="NCBI Taxonomy" id="889306"/>
    <lineage>
        <taxon>Bacteria</taxon>
        <taxon>Bacillati</taxon>
        <taxon>Bacillota</taxon>
        <taxon>Bacilli</taxon>
        <taxon>Bacillales</taxon>
        <taxon>Caryophanaceae</taxon>
        <taxon>Jeotgalibacillus</taxon>
    </lineage>
</organism>
<dbReference type="GO" id="GO:0003700">
    <property type="term" value="F:DNA-binding transcription factor activity"/>
    <property type="evidence" value="ECO:0007669"/>
    <property type="project" value="InterPro"/>
</dbReference>
<sequence>MALLNVFVDFRCRCSLLASARRSLAPSAPINAVQKSTMDFNLANYKEIKSVFPCLEVKKEENKTAAETETINKKWTFVGTFLFAAVRAMTKPTQQSAYLNAYEAIRDKIFNGELTGGTKLVEERLAEELGVSRTPIRESIRKLEQEGLIKNRKVANPSDADLRHMFQVRMLLEGFAARSAATYMSEESLTKLHECVITGRNGTVEEIMMANYAFHDIIVQASHNPVMIDIIDRMQSIIYLFRKTVVYHKRPFLIDEHEEIYEAIRDHDGDKAEKLMKEHLQADLDFCLHLLQRGQLK</sequence>
<dbReference type="PRINTS" id="PR00035">
    <property type="entry name" value="HTHGNTR"/>
</dbReference>
<evidence type="ECO:0000256" key="3">
    <source>
        <dbReference type="ARBA" id="ARBA00023163"/>
    </source>
</evidence>
<dbReference type="SMART" id="SM00895">
    <property type="entry name" value="FCD"/>
    <property type="match status" value="1"/>
</dbReference>
<dbReference type="Pfam" id="PF07729">
    <property type="entry name" value="FCD"/>
    <property type="match status" value="1"/>
</dbReference>
<keyword evidence="1" id="KW-0805">Transcription regulation</keyword>
<name>A0A0C2SDB5_9BACL</name>
<dbReference type="PATRIC" id="fig|889306.3.peg.337"/>
<dbReference type="InterPro" id="IPR000524">
    <property type="entry name" value="Tscrpt_reg_HTH_GntR"/>
</dbReference>
<dbReference type="Proteomes" id="UP000031938">
    <property type="component" value="Unassembled WGS sequence"/>
</dbReference>
<accession>A0A0C2SDB5</accession>
<dbReference type="AlphaFoldDB" id="A0A0C2SDB5"/>
<dbReference type="SMART" id="SM00345">
    <property type="entry name" value="HTH_GNTR"/>
    <property type="match status" value="1"/>
</dbReference>
<dbReference type="SUPFAM" id="SSF48008">
    <property type="entry name" value="GntR ligand-binding domain-like"/>
    <property type="match status" value="1"/>
</dbReference>
<gene>
    <name evidence="5" type="ORF">KP78_03340</name>
</gene>